<name>A0ABS3K5U7_9HYPH</name>
<dbReference type="EMBL" id="JADIJS010000003">
    <property type="protein sequence ID" value="MBO1041181.1"/>
    <property type="molecule type" value="Genomic_DNA"/>
</dbReference>
<dbReference type="Proteomes" id="UP000718278">
    <property type="component" value="Unassembled WGS sequence"/>
</dbReference>
<sequence>MLSAANRAITDLTNIRAAALRLAGNSSIARLHVYTLDHPTELRPLIYEPVVCLILQGKNGFGLIAPSI</sequence>
<feature type="domain" description="Transcription regulator HTH AraC N-terminal" evidence="1">
    <location>
        <begin position="28"/>
        <end position="58"/>
    </location>
</feature>
<dbReference type="RefSeq" id="WP_207489510.1">
    <property type="nucleotide sequence ID" value="NZ_JADIJS010000003.1"/>
</dbReference>
<gene>
    <name evidence="2" type="ORF">IPV26_16045</name>
</gene>
<evidence type="ECO:0000313" key="3">
    <source>
        <dbReference type="Proteomes" id="UP000718278"/>
    </source>
</evidence>
<keyword evidence="3" id="KW-1185">Reference proteome</keyword>
<dbReference type="InterPro" id="IPR009594">
    <property type="entry name" value="Tscrpt_reg_HTH_AraC_N"/>
</dbReference>
<protein>
    <submittedName>
        <fullName evidence="2">AraC family transcriptional regulator N-terminal domain-containing protein</fullName>
    </submittedName>
</protein>
<evidence type="ECO:0000259" key="1">
    <source>
        <dbReference type="Pfam" id="PF06719"/>
    </source>
</evidence>
<comment type="caution">
    <text evidence="2">The sequence shown here is derived from an EMBL/GenBank/DDBJ whole genome shotgun (WGS) entry which is preliminary data.</text>
</comment>
<proteinExistence type="predicted"/>
<evidence type="ECO:0000313" key="2">
    <source>
        <dbReference type="EMBL" id="MBO1041181.1"/>
    </source>
</evidence>
<accession>A0ABS3K5U7</accession>
<dbReference type="Pfam" id="PF06719">
    <property type="entry name" value="AraC_N"/>
    <property type="match status" value="1"/>
</dbReference>
<organism evidence="2 3">
    <name type="scientific">Brucella pituitosa</name>
    <dbReference type="NCBI Taxonomy" id="571256"/>
    <lineage>
        <taxon>Bacteria</taxon>
        <taxon>Pseudomonadati</taxon>
        <taxon>Pseudomonadota</taxon>
        <taxon>Alphaproteobacteria</taxon>
        <taxon>Hyphomicrobiales</taxon>
        <taxon>Brucellaceae</taxon>
        <taxon>Brucella/Ochrobactrum group</taxon>
        <taxon>Brucella</taxon>
    </lineage>
</organism>
<reference evidence="2 3" key="1">
    <citation type="submission" date="2020-10" db="EMBL/GenBank/DDBJ databases">
        <title>Genomic characterization of underground lake bacteria from Wind Cave National Park: Insight into the archetypical LuxI/LuxR and identification of LuxR solos.</title>
        <authorList>
            <person name="Wengert P.C."/>
            <person name="Savka M.A."/>
        </authorList>
    </citation>
    <scope>NUCLEOTIDE SEQUENCE [LARGE SCALE GENOMIC DNA]</scope>
    <source>
        <strain evidence="2 3">SD316</strain>
    </source>
</reference>